<dbReference type="RefSeq" id="WP_111468999.1">
    <property type="nucleotide sequence ID" value="NZ_QLIX01000003.1"/>
</dbReference>
<proteinExistence type="predicted"/>
<dbReference type="InterPro" id="IPR019951">
    <property type="entry name" value="F420_OxRdatse_Rv3520c_pred"/>
</dbReference>
<organism evidence="3 4">
    <name type="scientific">Roseicella frigidaeris</name>
    <dbReference type="NCBI Taxonomy" id="2230885"/>
    <lineage>
        <taxon>Bacteria</taxon>
        <taxon>Pseudomonadati</taxon>
        <taxon>Pseudomonadota</taxon>
        <taxon>Alphaproteobacteria</taxon>
        <taxon>Acetobacterales</taxon>
        <taxon>Roseomonadaceae</taxon>
        <taxon>Roseicella</taxon>
    </lineage>
</organism>
<dbReference type="InterPro" id="IPR036661">
    <property type="entry name" value="Luciferase-like_sf"/>
</dbReference>
<evidence type="ECO:0000259" key="2">
    <source>
        <dbReference type="Pfam" id="PF00296"/>
    </source>
</evidence>
<dbReference type="Pfam" id="PF00296">
    <property type="entry name" value="Bac_luciferase"/>
    <property type="match status" value="1"/>
</dbReference>
<name>A0A327MIG1_9PROT</name>
<evidence type="ECO:0000313" key="4">
    <source>
        <dbReference type="Proteomes" id="UP000249065"/>
    </source>
</evidence>
<sequence length="359" mass="38684">MKLGLALGYSGAHFNLPVELAQRAEALGYDTVWTAEAYGTDAVSPLAYLAGKTRRIRLGTGIMQLAARSPANAAMCAATVDALAGGGRFIAGLGVSGPQIVEGWYGEPWGRPYYRLKDYVAIMRKIFRREAPVTHAGKEISLPYTGEGALGVGKPLKSILHMNPDIPIYLGTGNEATVKLTAEIADGWLALGFVPGSLPEYLPWLEEGFRRAEAATGRRKTRADFTIQASVHVEVAEDVGAALQRLKPEVALYVGGMGHRDKNFHKDMMIRRGFGEAAERVQELYLAGRKEEAIAAVPDEWVDQKSLVGPPARIRARYRAWADSGADALTVRSRQPEAIEVMAQAAGLNGPGAATEDRA</sequence>
<dbReference type="Proteomes" id="UP000249065">
    <property type="component" value="Unassembled WGS sequence"/>
</dbReference>
<dbReference type="AlphaFoldDB" id="A0A327MIG1"/>
<dbReference type="OrthoDB" id="7239898at2"/>
<evidence type="ECO:0000256" key="1">
    <source>
        <dbReference type="ARBA" id="ARBA00023002"/>
    </source>
</evidence>
<gene>
    <name evidence="3" type="ORF">DOO78_06920</name>
</gene>
<dbReference type="SUPFAM" id="SSF51679">
    <property type="entry name" value="Bacterial luciferase-like"/>
    <property type="match status" value="1"/>
</dbReference>
<dbReference type="InterPro" id="IPR011251">
    <property type="entry name" value="Luciferase-like_dom"/>
</dbReference>
<keyword evidence="4" id="KW-1185">Reference proteome</keyword>
<protein>
    <submittedName>
        <fullName evidence="3">LLM class F420-dependent oxidoreductase</fullName>
    </submittedName>
</protein>
<dbReference type="GO" id="GO:0016705">
    <property type="term" value="F:oxidoreductase activity, acting on paired donors, with incorporation or reduction of molecular oxygen"/>
    <property type="evidence" value="ECO:0007669"/>
    <property type="project" value="InterPro"/>
</dbReference>
<dbReference type="Gene3D" id="3.20.20.30">
    <property type="entry name" value="Luciferase-like domain"/>
    <property type="match status" value="1"/>
</dbReference>
<evidence type="ECO:0000313" key="3">
    <source>
        <dbReference type="EMBL" id="RAI59968.1"/>
    </source>
</evidence>
<dbReference type="CDD" id="cd01097">
    <property type="entry name" value="Tetrahydromethanopterin_reductase"/>
    <property type="match status" value="1"/>
</dbReference>
<dbReference type="NCBIfam" id="TIGR03559">
    <property type="entry name" value="F420_Rv3520c"/>
    <property type="match status" value="1"/>
</dbReference>
<dbReference type="PANTHER" id="PTHR43244">
    <property type="match status" value="1"/>
</dbReference>
<keyword evidence="1" id="KW-0560">Oxidoreductase</keyword>
<reference evidence="4" key="1">
    <citation type="submission" date="2018-06" db="EMBL/GenBank/DDBJ databases">
        <authorList>
            <person name="Khan S.A."/>
        </authorList>
    </citation>
    <scope>NUCLEOTIDE SEQUENCE [LARGE SCALE GENOMIC DNA]</scope>
    <source>
        <strain evidence="4">DB-1506</strain>
    </source>
</reference>
<feature type="domain" description="Luciferase-like" evidence="2">
    <location>
        <begin position="13"/>
        <end position="327"/>
    </location>
</feature>
<accession>A0A327MIG1</accession>
<comment type="caution">
    <text evidence="3">The sequence shown here is derived from an EMBL/GenBank/DDBJ whole genome shotgun (WGS) entry which is preliminary data.</text>
</comment>
<dbReference type="EMBL" id="QLIX01000003">
    <property type="protein sequence ID" value="RAI59968.1"/>
    <property type="molecule type" value="Genomic_DNA"/>
</dbReference>
<dbReference type="PANTHER" id="PTHR43244:SF1">
    <property type="entry name" value="5,10-METHYLENETETRAHYDROMETHANOPTERIN REDUCTASE"/>
    <property type="match status" value="1"/>
</dbReference>
<dbReference type="InterPro" id="IPR050564">
    <property type="entry name" value="F420-G6PD/mer"/>
</dbReference>